<dbReference type="RefSeq" id="WP_014731588.1">
    <property type="nucleotide sequence ID" value="NC_017934.1"/>
</dbReference>
<evidence type="ECO:0000313" key="2">
    <source>
        <dbReference type="EMBL" id="AFK07825.1"/>
    </source>
</evidence>
<dbReference type="InterPro" id="IPR007214">
    <property type="entry name" value="YbaK/aa-tRNA-synth-assoc-dom"/>
</dbReference>
<dbReference type="HOGENOM" id="CLU_094875_0_3_0"/>
<accession>I2F7C2</accession>
<organism evidence="2 3">
    <name type="scientific">Mesotoga prima MesG1.Ag.4.2</name>
    <dbReference type="NCBI Taxonomy" id="660470"/>
    <lineage>
        <taxon>Bacteria</taxon>
        <taxon>Thermotogati</taxon>
        <taxon>Thermotogota</taxon>
        <taxon>Thermotogae</taxon>
        <taxon>Kosmotogales</taxon>
        <taxon>Kosmotogaceae</taxon>
        <taxon>Mesotoga</taxon>
    </lineage>
</organism>
<feature type="domain" description="YbaK/aminoacyl-tRNA synthetase-associated" evidence="1">
    <location>
        <begin position="25"/>
        <end position="140"/>
    </location>
</feature>
<dbReference type="Pfam" id="PF04073">
    <property type="entry name" value="tRNA_edit"/>
    <property type="match status" value="1"/>
</dbReference>
<dbReference type="GO" id="GO:0002161">
    <property type="term" value="F:aminoacyl-tRNA deacylase activity"/>
    <property type="evidence" value="ECO:0007669"/>
    <property type="project" value="InterPro"/>
</dbReference>
<dbReference type="PANTHER" id="PTHR30411">
    <property type="entry name" value="CYTOPLASMIC PROTEIN"/>
    <property type="match status" value="1"/>
</dbReference>
<dbReference type="CDD" id="cd04333">
    <property type="entry name" value="ProX_deacylase"/>
    <property type="match status" value="1"/>
</dbReference>
<evidence type="ECO:0000259" key="1">
    <source>
        <dbReference type="Pfam" id="PF04073"/>
    </source>
</evidence>
<evidence type="ECO:0000313" key="3">
    <source>
        <dbReference type="Proteomes" id="UP000002881"/>
    </source>
</evidence>
<reference evidence="2 3" key="1">
    <citation type="journal article" date="2012" name="Genome Biol. Evol.">
        <title>Genome Sequence of the Mesophilic Thermotogales Bacterium Mesotoga prima MesG1.Ag.4.2 Reveals the Largest Thermotogales Genome To Date.</title>
        <authorList>
            <person name="Zhaxybayeva O."/>
            <person name="Swithers K.S."/>
            <person name="Foght J."/>
            <person name="Green A.G."/>
            <person name="Bruce D."/>
            <person name="Detter C."/>
            <person name="Han S."/>
            <person name="Teshima H."/>
            <person name="Han J."/>
            <person name="Woyke T."/>
            <person name="Pitluck S."/>
            <person name="Nolan M."/>
            <person name="Ivanova N."/>
            <person name="Pati A."/>
            <person name="Land M.L."/>
            <person name="Dlutek M."/>
            <person name="Doolittle W.F."/>
            <person name="Noll K.M."/>
            <person name="Nesbo C.L."/>
        </authorList>
    </citation>
    <scope>NUCLEOTIDE SEQUENCE [LARGE SCALE GENOMIC DNA]</scope>
    <source>
        <strain evidence="3">mesG1.Ag.4.2</strain>
    </source>
</reference>
<sequence length="156" mass="16755">MIPEKVMAILKANDLEFYEFPEGTTPTAITAAQMLKVKVGQIAKSILFICKSGRAYLVVCPGDRKVSLSKLKKIAGEKPRLADETTTLQLTGFSPGSVCPFGLQDINIIVDLNLREYDVVFPAAGTSGSAVETSFEELVRITGAKVADVSNPMSQS</sequence>
<name>I2F7C2_9BACT</name>
<dbReference type="SUPFAM" id="SSF55826">
    <property type="entry name" value="YbaK/ProRS associated domain"/>
    <property type="match status" value="1"/>
</dbReference>
<keyword evidence="3" id="KW-1185">Reference proteome</keyword>
<dbReference type="eggNOG" id="COG2606">
    <property type="taxonomic scope" value="Bacteria"/>
</dbReference>
<dbReference type="PANTHER" id="PTHR30411:SF1">
    <property type="entry name" value="CYTOPLASMIC PROTEIN"/>
    <property type="match status" value="1"/>
</dbReference>
<dbReference type="AlphaFoldDB" id="I2F7C2"/>
<dbReference type="EMBL" id="CP003532">
    <property type="protein sequence ID" value="AFK07825.1"/>
    <property type="molecule type" value="Genomic_DNA"/>
</dbReference>
<gene>
    <name evidence="2" type="ORF">Theba_2192</name>
</gene>
<proteinExistence type="predicted"/>
<dbReference type="Gene3D" id="3.90.960.10">
    <property type="entry name" value="YbaK/aminoacyl-tRNA synthetase-associated domain"/>
    <property type="match status" value="1"/>
</dbReference>
<dbReference type="InterPro" id="IPR036754">
    <property type="entry name" value="YbaK/aa-tRNA-synt-asso_dom_sf"/>
</dbReference>
<dbReference type="Proteomes" id="UP000002881">
    <property type="component" value="Chromosome"/>
</dbReference>
<dbReference type="KEGG" id="mpg:Theba_2192"/>
<dbReference type="GeneID" id="87107926"/>
<protein>
    <recommendedName>
        <fullName evidence="1">YbaK/aminoacyl-tRNA synthetase-associated domain-containing protein</fullName>
    </recommendedName>
</protein>